<dbReference type="InterPro" id="IPR014031">
    <property type="entry name" value="Ketoacyl_synth_C"/>
</dbReference>
<dbReference type="InterPro" id="IPR001227">
    <property type="entry name" value="Ac_transferase_dom_sf"/>
</dbReference>
<dbReference type="InterPro" id="IPR016035">
    <property type="entry name" value="Acyl_Trfase/lysoPLipase"/>
</dbReference>
<dbReference type="InterPro" id="IPR036736">
    <property type="entry name" value="ACP-like_sf"/>
</dbReference>
<dbReference type="Gene3D" id="3.40.366.10">
    <property type="entry name" value="Malonyl-Coenzyme A Acyl Carrier Protein, domain 2"/>
    <property type="match status" value="1"/>
</dbReference>
<dbReference type="CDD" id="cd00833">
    <property type="entry name" value="PKS"/>
    <property type="match status" value="1"/>
</dbReference>
<evidence type="ECO:0000259" key="8">
    <source>
        <dbReference type="PROSITE" id="PS52004"/>
    </source>
</evidence>
<gene>
    <name evidence="9" type="ORF">KDL01_09525</name>
</gene>
<dbReference type="SUPFAM" id="SSF53901">
    <property type="entry name" value="Thiolase-like"/>
    <property type="match status" value="1"/>
</dbReference>
<dbReference type="GO" id="GO:0033068">
    <property type="term" value="P:macrolide biosynthetic process"/>
    <property type="evidence" value="ECO:0007669"/>
    <property type="project" value="UniProtKB-ARBA"/>
</dbReference>
<dbReference type="GO" id="GO:0031177">
    <property type="term" value="F:phosphopantetheine binding"/>
    <property type="evidence" value="ECO:0007669"/>
    <property type="project" value="InterPro"/>
</dbReference>
<dbReference type="Gene3D" id="3.40.47.10">
    <property type="match status" value="1"/>
</dbReference>
<dbReference type="InterPro" id="IPR014043">
    <property type="entry name" value="Acyl_transferase_dom"/>
</dbReference>
<keyword evidence="4" id="KW-0045">Antibiotic biosynthesis</keyword>
<feature type="region of interest" description="Disordered" evidence="6">
    <location>
        <begin position="928"/>
        <end position="950"/>
    </location>
</feature>
<feature type="compositionally biased region" description="Low complexity" evidence="6">
    <location>
        <begin position="1572"/>
        <end position="1586"/>
    </location>
</feature>
<dbReference type="InterPro" id="IPR036291">
    <property type="entry name" value="NAD(P)-bd_dom_sf"/>
</dbReference>
<dbReference type="Pfam" id="PF00550">
    <property type="entry name" value="PP-binding"/>
    <property type="match status" value="1"/>
</dbReference>
<evidence type="ECO:0000259" key="7">
    <source>
        <dbReference type="PROSITE" id="PS50075"/>
    </source>
</evidence>
<dbReference type="SUPFAM" id="SSF47336">
    <property type="entry name" value="ACP-like"/>
    <property type="match status" value="1"/>
</dbReference>
<dbReference type="Pfam" id="PF00698">
    <property type="entry name" value="Acyl_transf_1"/>
    <property type="match status" value="1"/>
</dbReference>
<dbReference type="PROSITE" id="PS52004">
    <property type="entry name" value="KS3_2"/>
    <property type="match status" value="1"/>
</dbReference>
<dbReference type="SUPFAM" id="SSF52151">
    <property type="entry name" value="FabD/lysophospholipase-like"/>
    <property type="match status" value="1"/>
</dbReference>
<name>A0A941ILX5_9ACTN</name>
<feature type="domain" description="Carrier" evidence="7">
    <location>
        <begin position="1491"/>
        <end position="1566"/>
    </location>
</feature>
<proteinExistence type="predicted"/>
<dbReference type="InterPro" id="IPR020841">
    <property type="entry name" value="PKS_Beta-ketoAc_synthase_dom"/>
</dbReference>
<dbReference type="SUPFAM" id="SSF51735">
    <property type="entry name" value="NAD(P)-binding Rossmann-fold domains"/>
    <property type="match status" value="2"/>
</dbReference>
<dbReference type="Pfam" id="PF02801">
    <property type="entry name" value="Ketoacyl-synt_C"/>
    <property type="match status" value="1"/>
</dbReference>
<evidence type="ECO:0000256" key="5">
    <source>
        <dbReference type="ARBA" id="ARBA00023268"/>
    </source>
</evidence>
<dbReference type="SMART" id="SM00827">
    <property type="entry name" value="PKS_AT"/>
    <property type="match status" value="1"/>
</dbReference>
<feature type="compositionally biased region" description="Low complexity" evidence="6">
    <location>
        <begin position="929"/>
        <end position="945"/>
    </location>
</feature>
<dbReference type="PROSITE" id="PS50075">
    <property type="entry name" value="CARRIER"/>
    <property type="match status" value="1"/>
</dbReference>
<dbReference type="InterPro" id="IPR016039">
    <property type="entry name" value="Thiolase-like"/>
</dbReference>
<dbReference type="SMART" id="SM01294">
    <property type="entry name" value="PKS_PP_betabranch"/>
    <property type="match status" value="1"/>
</dbReference>
<dbReference type="InterPro" id="IPR015083">
    <property type="entry name" value="NorB/c/GfsB-D-like_docking"/>
</dbReference>
<sequence length="1602" mass="168317">MAGEDELRDYLRRAALDLADARRRLAEQDARQHEPIAVVGMACRFPDAPDPEAYWELLHDGRRAAIGDVPPERFNHDPRSADNDLYTPRRGAFLPDVAGWDAGFFGFSAREALRMDPQQRLLMELAWEAMEDAGTPPASLSGSRTGVLLGFSDAFQYGQLETERHGQRVYADPYMGQGSLASVVAGRLAYHFDLRGPTFSLDTACSSSLVAVHLAVQALRNRECDQALVGGAYLALHQFLYIHSCATSMLSPTDGCKTFDSAADGYLMGEGGGMVMLARLSDALRDGRRIRAVIRGSAVNQDGRSNGLTAPNRAAQVEVIRQALHAAGATPDEVDYVEAHGSGTALGDDIELTALQDVFGARAADRPLHVGAVKTNLGHTHTAAGIAGLIKSVLVLEHGVVPANQNMTEPVEVLAHCPALRPAGGTTPLPADGRPAIAGVSSFGWSGTNAHVVLETAPATAPEPESAVEDALPADLPLLLPISAADDAALRQSLTRLADGIGTAPLRDVAHTLQSGRAQHRHRRAVVASDAAGAAARLNEAASTGSRSVAGRPRVAFLLPGVGDQYRGLARSLYRTEPVFAAAIDTCAAVLADECGVDILPLLLADPPSGQAESLVFPGRGQSAPAVDEDPLSRAQTAHPFLFSVEYALAKLLGHRGVTPDVLVGYSLGEYVAACLAGVFTLADALRVVTERARLIESAPEGRMLAVAAAEQAVRTALADCAAQVDVAAVNGPGMTVLSGAPDDIDAAVGHLTAAGIPGRVLRSAHPFHSTLLSPAQDRLAALIAAVPRRAPAIPIVSNATGRQLTDEQATDPQYWAQHLCRPVRFAQSVLTCADRGVDAYVELGPGQVLGSLVRQNLAHADTQVDVLGTLPAPWAAHGDREEAAALLETCGRLWELGTPLDWSALAPQGGTLVGLPGYPFQRTRYWPESETSETSGASGTSGTSRGVDLPATGTAYAPVWRPDHKRPAAAAPLTGTLVVFGHETGIGPELANLAEAAGLTVLEVVPGNGFRREGRRIVIDPASVAHYKELAGAALAAEPAGEGPLYVAHLWSLDAATPAGAFAGDEELRAAVRYGFDSLLTTVQALSDSGVIRELRLLTVTAGSTEITGGDCTSPVQALAHGFGRSVRKEHRDLAWRGVDLHPDADPRQAAGELVQELRRDPWKYADPAAEPALVGWREGRRWLESWTELPVDESCADAWDLDGAYLITGGTCGLGMALAKDLVRRGVRRLALVARTPIDRDGPDPTGRQARMLRDVAELEAAGAQVLLLTADAGVPGELRAALRKAREHFGTLYGVVHAAGVPGGGWAQRQTPAGALEVLAPKVLAMGPLAELVGPDTAPDARPKLLVLYSSVITALGDLGQSDYCAANSVLDAYGTALAAAAPDTQVLTVAWGQWQHDAWQRPTAGDELAEQVAYRERYGFTDAGGCAQLDRLVGAAGGSVLAMRQPLPEAHREWARLSDLDAVLVPALRKNTNARFPRPPQRTGYLAPRSALETAIAEVWGEFLGIDAVGVNDPFFDLGGNSLVGVAMVTAIERQLERRIAPALLFAHPTVASFAAALDPSGDGGPAAGTASPSASTSGSARGARRRLGAAQTAGTRK</sequence>
<dbReference type="InterPro" id="IPR032821">
    <property type="entry name" value="PKS_assoc"/>
</dbReference>
<dbReference type="Pfam" id="PF08659">
    <property type="entry name" value="KR"/>
    <property type="match status" value="1"/>
</dbReference>
<feature type="domain" description="Ketosynthase family 3 (KS3)" evidence="8">
    <location>
        <begin position="33"/>
        <end position="456"/>
    </location>
</feature>
<dbReference type="InterPro" id="IPR029058">
    <property type="entry name" value="AB_hydrolase_fold"/>
</dbReference>
<dbReference type="Gene3D" id="3.30.70.3290">
    <property type="match status" value="1"/>
</dbReference>
<protein>
    <submittedName>
        <fullName evidence="9">SDR family NAD(P)-dependent oxidoreductase</fullName>
    </submittedName>
</protein>
<dbReference type="PANTHER" id="PTHR43775">
    <property type="entry name" value="FATTY ACID SYNTHASE"/>
    <property type="match status" value="1"/>
</dbReference>
<dbReference type="Pfam" id="PF08990">
    <property type="entry name" value="Docking"/>
    <property type="match status" value="1"/>
</dbReference>
<evidence type="ECO:0000256" key="2">
    <source>
        <dbReference type="ARBA" id="ARBA00022553"/>
    </source>
</evidence>
<keyword evidence="1" id="KW-0596">Phosphopantetheine</keyword>
<evidence type="ECO:0000256" key="6">
    <source>
        <dbReference type="SAM" id="MobiDB-lite"/>
    </source>
</evidence>
<dbReference type="Gene3D" id="3.40.50.720">
    <property type="entry name" value="NAD(P)-binding Rossmann-like Domain"/>
    <property type="match status" value="1"/>
</dbReference>
<dbReference type="Pfam" id="PF00109">
    <property type="entry name" value="ketoacyl-synt"/>
    <property type="match status" value="1"/>
</dbReference>
<dbReference type="Pfam" id="PF16197">
    <property type="entry name" value="KAsynt_C_assoc"/>
    <property type="match status" value="1"/>
</dbReference>
<dbReference type="GO" id="GO:0006633">
    <property type="term" value="P:fatty acid biosynthetic process"/>
    <property type="evidence" value="ECO:0007669"/>
    <property type="project" value="InterPro"/>
</dbReference>
<dbReference type="InterPro" id="IPR009081">
    <property type="entry name" value="PP-bd_ACP"/>
</dbReference>
<dbReference type="InterPro" id="IPR013968">
    <property type="entry name" value="PKS_KR"/>
</dbReference>
<dbReference type="InterPro" id="IPR016036">
    <property type="entry name" value="Malonyl_transacylase_ACP-bd"/>
</dbReference>
<dbReference type="Gene3D" id="3.40.50.1820">
    <property type="entry name" value="alpha/beta hydrolase"/>
    <property type="match status" value="1"/>
</dbReference>
<evidence type="ECO:0000256" key="3">
    <source>
        <dbReference type="ARBA" id="ARBA00022679"/>
    </source>
</evidence>
<evidence type="ECO:0000313" key="10">
    <source>
        <dbReference type="Proteomes" id="UP000675781"/>
    </source>
</evidence>
<dbReference type="PROSITE" id="PS00606">
    <property type="entry name" value="KS3_1"/>
    <property type="match status" value="1"/>
</dbReference>
<evidence type="ECO:0000256" key="1">
    <source>
        <dbReference type="ARBA" id="ARBA00022450"/>
    </source>
</evidence>
<dbReference type="SMART" id="SM00823">
    <property type="entry name" value="PKS_PP"/>
    <property type="match status" value="1"/>
</dbReference>
<dbReference type="InterPro" id="IPR057326">
    <property type="entry name" value="KR_dom"/>
</dbReference>
<organism evidence="9 10">
    <name type="scientific">Actinospica durhamensis</name>
    <dbReference type="NCBI Taxonomy" id="1508375"/>
    <lineage>
        <taxon>Bacteria</taxon>
        <taxon>Bacillati</taxon>
        <taxon>Actinomycetota</taxon>
        <taxon>Actinomycetes</taxon>
        <taxon>Catenulisporales</taxon>
        <taxon>Actinospicaceae</taxon>
        <taxon>Actinospica</taxon>
    </lineage>
</organism>
<evidence type="ECO:0000256" key="4">
    <source>
        <dbReference type="ARBA" id="ARBA00023194"/>
    </source>
</evidence>
<evidence type="ECO:0000313" key="9">
    <source>
        <dbReference type="EMBL" id="MBR7833505.1"/>
    </source>
</evidence>
<dbReference type="GO" id="GO:0004312">
    <property type="term" value="F:fatty acid synthase activity"/>
    <property type="evidence" value="ECO:0007669"/>
    <property type="project" value="TreeGrafter"/>
</dbReference>
<dbReference type="SUPFAM" id="SSF55048">
    <property type="entry name" value="Probable ACP-binding domain of malonyl-CoA ACP transacylase"/>
    <property type="match status" value="1"/>
</dbReference>
<keyword evidence="2" id="KW-0597">Phosphoprotein</keyword>
<dbReference type="InterPro" id="IPR050091">
    <property type="entry name" value="PKS_NRPS_Biosynth_Enz"/>
</dbReference>
<dbReference type="InterPro" id="IPR014030">
    <property type="entry name" value="Ketoacyl_synth_N"/>
</dbReference>
<dbReference type="InterPro" id="IPR006162">
    <property type="entry name" value="Ppantetheine_attach_site"/>
</dbReference>
<dbReference type="InterPro" id="IPR020806">
    <property type="entry name" value="PKS_PP-bd"/>
</dbReference>
<dbReference type="GO" id="GO:0004315">
    <property type="term" value="F:3-oxoacyl-[acyl-carrier-protein] synthase activity"/>
    <property type="evidence" value="ECO:0007669"/>
    <property type="project" value="InterPro"/>
</dbReference>
<comment type="caution">
    <text evidence="9">The sequence shown here is derived from an EMBL/GenBank/DDBJ whole genome shotgun (WGS) entry which is preliminary data.</text>
</comment>
<dbReference type="PANTHER" id="PTHR43775:SF37">
    <property type="entry name" value="SI:DKEY-61P9.11"/>
    <property type="match status" value="1"/>
</dbReference>
<dbReference type="PROSITE" id="PS00012">
    <property type="entry name" value="PHOSPHOPANTETHEINE"/>
    <property type="match status" value="1"/>
</dbReference>
<dbReference type="EMBL" id="JAGSOG010000032">
    <property type="protein sequence ID" value="MBR7833505.1"/>
    <property type="molecule type" value="Genomic_DNA"/>
</dbReference>
<accession>A0A941ILX5</accession>
<keyword evidence="10" id="KW-1185">Reference proteome</keyword>
<feature type="compositionally biased region" description="Low complexity" evidence="6">
    <location>
        <begin position="1593"/>
        <end position="1602"/>
    </location>
</feature>
<keyword evidence="5" id="KW-0511">Multifunctional enzyme</keyword>
<feature type="region of interest" description="Disordered" evidence="6">
    <location>
        <begin position="1566"/>
        <end position="1602"/>
    </location>
</feature>
<dbReference type="Proteomes" id="UP000675781">
    <property type="component" value="Unassembled WGS sequence"/>
</dbReference>
<reference evidence="9" key="1">
    <citation type="submission" date="2021-04" db="EMBL/GenBank/DDBJ databases">
        <title>Genome based classification of Actinospica acidithermotolerans sp. nov., an actinobacterium isolated from an Indonesian hot spring.</title>
        <authorList>
            <person name="Kusuma A.B."/>
            <person name="Putra K.E."/>
            <person name="Nafisah S."/>
            <person name="Loh J."/>
            <person name="Nouioui I."/>
            <person name="Goodfellow M."/>
        </authorList>
    </citation>
    <scope>NUCLEOTIDE SEQUENCE</scope>
    <source>
        <strain evidence="9">CSCA 57</strain>
    </source>
</reference>
<keyword evidence="3" id="KW-0808">Transferase</keyword>
<dbReference type="RefSeq" id="WP_212528027.1">
    <property type="nucleotide sequence ID" value="NZ_JAGSOG010000032.1"/>
</dbReference>
<dbReference type="SMART" id="SM00825">
    <property type="entry name" value="PKS_KS"/>
    <property type="match status" value="1"/>
</dbReference>
<dbReference type="InterPro" id="IPR018201">
    <property type="entry name" value="Ketoacyl_synth_AS"/>
</dbReference>
<dbReference type="SMART" id="SM00822">
    <property type="entry name" value="PKS_KR"/>
    <property type="match status" value="1"/>
</dbReference>